<gene>
    <name evidence="1" type="ORF">MRATA1EN22A_LOCUS2752</name>
</gene>
<accession>A0AC59Y7N5</accession>
<organism evidence="1 2">
    <name type="scientific">Rangifer tarandus platyrhynchus</name>
    <name type="common">Svalbard reindeer</name>
    <dbReference type="NCBI Taxonomy" id="3082113"/>
    <lineage>
        <taxon>Eukaryota</taxon>
        <taxon>Metazoa</taxon>
        <taxon>Chordata</taxon>
        <taxon>Craniata</taxon>
        <taxon>Vertebrata</taxon>
        <taxon>Euteleostomi</taxon>
        <taxon>Mammalia</taxon>
        <taxon>Eutheria</taxon>
        <taxon>Laurasiatheria</taxon>
        <taxon>Artiodactyla</taxon>
        <taxon>Ruminantia</taxon>
        <taxon>Pecora</taxon>
        <taxon>Cervidae</taxon>
        <taxon>Odocoileinae</taxon>
        <taxon>Rangifer</taxon>
    </lineage>
</organism>
<dbReference type="Proteomes" id="UP001162501">
    <property type="component" value="Chromosome 11"/>
</dbReference>
<sequence length="86" mass="9307">MPQETASHWRFPVECHSFAPGAHRFTMQRLVGKRPSSGPESPESDPEHTLLLGNMSGALLFGSDPKAAVEDEVSAGETEDLRGFAL</sequence>
<evidence type="ECO:0000313" key="1">
    <source>
        <dbReference type="EMBL" id="CAM9455944.1"/>
    </source>
</evidence>
<evidence type="ECO:0000313" key="2">
    <source>
        <dbReference type="Proteomes" id="UP001162501"/>
    </source>
</evidence>
<protein>
    <submittedName>
        <fullName evidence="1">Uncharacterized protein</fullName>
    </submittedName>
</protein>
<reference evidence="1" key="1">
    <citation type="submission" date="2023-05" db="EMBL/GenBank/DDBJ databases">
        <authorList>
            <consortium name="ELIXIR-Norway"/>
        </authorList>
    </citation>
    <scope>NUCLEOTIDE SEQUENCE</scope>
</reference>
<name>A0AC59Y7N5_RANTA</name>
<proteinExistence type="predicted"/>
<reference evidence="1" key="2">
    <citation type="submission" date="2025-03" db="EMBL/GenBank/DDBJ databases">
        <authorList>
            <consortium name="ELIXIR-Norway"/>
            <consortium name="Elixir Norway"/>
        </authorList>
    </citation>
    <scope>NUCLEOTIDE SEQUENCE</scope>
</reference>
<dbReference type="EMBL" id="OX596095">
    <property type="protein sequence ID" value="CAM9455944.1"/>
    <property type="molecule type" value="Genomic_DNA"/>
</dbReference>